<keyword evidence="1" id="KW-0805">Transcription regulation</keyword>
<dbReference type="SUPFAM" id="SSF64288">
    <property type="entry name" value="Chorismate lyase-like"/>
    <property type="match status" value="1"/>
</dbReference>
<dbReference type="Pfam" id="PF07702">
    <property type="entry name" value="UTRA"/>
    <property type="match status" value="1"/>
</dbReference>
<dbReference type="Gene3D" id="3.40.1410.10">
    <property type="entry name" value="Chorismate lyase-like"/>
    <property type="match status" value="1"/>
</dbReference>
<dbReference type="AlphaFoldDB" id="A0A0B8NI97"/>
<dbReference type="CDD" id="cd07377">
    <property type="entry name" value="WHTH_GntR"/>
    <property type="match status" value="1"/>
</dbReference>
<dbReference type="PRINTS" id="PR00035">
    <property type="entry name" value="HTHGNTR"/>
</dbReference>
<keyword evidence="2" id="KW-0238">DNA-binding</keyword>
<organism evidence="6 7">
    <name type="scientific">Nocardia seriolae</name>
    <dbReference type="NCBI Taxonomy" id="37332"/>
    <lineage>
        <taxon>Bacteria</taxon>
        <taxon>Bacillati</taxon>
        <taxon>Actinomycetota</taxon>
        <taxon>Actinomycetes</taxon>
        <taxon>Mycobacteriales</taxon>
        <taxon>Nocardiaceae</taxon>
        <taxon>Nocardia</taxon>
    </lineage>
</organism>
<dbReference type="PANTHER" id="PTHR44846">
    <property type="entry name" value="MANNOSYL-D-GLYCERATE TRANSPORT/METABOLISM SYSTEM REPRESSOR MNGR-RELATED"/>
    <property type="match status" value="1"/>
</dbReference>
<evidence type="ECO:0000313" key="6">
    <source>
        <dbReference type="EMBL" id="GAP31468.1"/>
    </source>
</evidence>
<evidence type="ECO:0000259" key="4">
    <source>
        <dbReference type="PROSITE" id="PS50949"/>
    </source>
</evidence>
<dbReference type="SMART" id="SM00866">
    <property type="entry name" value="UTRA"/>
    <property type="match status" value="1"/>
</dbReference>
<reference evidence="5 8" key="3">
    <citation type="submission" date="2016-10" db="EMBL/GenBank/DDBJ databases">
        <title>Genome sequence of Nocardia seriolae strain EM150506, isolated from Anguila japonica.</title>
        <authorList>
            <person name="Han H.-J."/>
        </authorList>
    </citation>
    <scope>NUCLEOTIDE SEQUENCE [LARGE SCALE GENOMIC DNA]</scope>
    <source>
        <strain evidence="5 8">EM150506</strain>
    </source>
</reference>
<dbReference type="InterPro" id="IPR011663">
    <property type="entry name" value="UTRA"/>
</dbReference>
<dbReference type="RefSeq" id="WP_033085851.1">
    <property type="nucleotide sequence ID" value="NZ_AP028458.1"/>
</dbReference>
<gene>
    <name evidence="5" type="ORF">NS506_03283</name>
    <name evidence="6" type="ORF">NSK11_contig00115-0023</name>
</gene>
<evidence type="ECO:0000256" key="3">
    <source>
        <dbReference type="ARBA" id="ARBA00023163"/>
    </source>
</evidence>
<reference evidence="6 7" key="2">
    <citation type="journal article" date="2016" name="Genome Announc.">
        <title>Draft Genome Sequence of Erythromycin- and Oxytetracycline-Sensitive Nocardia seriolae Strain U-1 (NBRC 110359).</title>
        <authorList>
            <person name="Imajoh M."/>
            <person name="Sukeda M."/>
            <person name="Shimizu M."/>
            <person name="Yamane J."/>
            <person name="Ohnishi K."/>
            <person name="Oshima S."/>
        </authorList>
    </citation>
    <scope>NUCLEOTIDE SEQUENCE [LARGE SCALE GENOMIC DNA]</scope>
    <source>
        <strain evidence="6 7">U-1</strain>
    </source>
</reference>
<evidence type="ECO:0000313" key="7">
    <source>
        <dbReference type="Proteomes" id="UP000037179"/>
    </source>
</evidence>
<dbReference type="KEGG" id="nsr:NS506_03283"/>
<dbReference type="InterPro" id="IPR036388">
    <property type="entry name" value="WH-like_DNA-bd_sf"/>
</dbReference>
<dbReference type="InterPro" id="IPR028978">
    <property type="entry name" value="Chorismate_lyase_/UTRA_dom_sf"/>
</dbReference>
<dbReference type="OrthoDB" id="9802328at2"/>
<dbReference type="GeneID" id="93373919"/>
<protein>
    <submittedName>
        <fullName evidence="5">Arabinose metabolism transcriptional repressor</fullName>
    </submittedName>
    <submittedName>
        <fullName evidence="6">GntR family transcriptional regulator</fullName>
    </submittedName>
</protein>
<keyword evidence="3" id="KW-0804">Transcription</keyword>
<dbReference type="InterPro" id="IPR000524">
    <property type="entry name" value="Tscrpt_reg_HTH_GntR"/>
</dbReference>
<feature type="domain" description="HTH gntR-type" evidence="4">
    <location>
        <begin position="8"/>
        <end position="76"/>
    </location>
</feature>
<dbReference type="GO" id="GO:0003700">
    <property type="term" value="F:DNA-binding transcription factor activity"/>
    <property type="evidence" value="ECO:0007669"/>
    <property type="project" value="InterPro"/>
</dbReference>
<dbReference type="Proteomes" id="UP000180166">
    <property type="component" value="Chromosome"/>
</dbReference>
<evidence type="ECO:0000256" key="1">
    <source>
        <dbReference type="ARBA" id="ARBA00023015"/>
    </source>
</evidence>
<evidence type="ECO:0000313" key="8">
    <source>
        <dbReference type="Proteomes" id="UP000180166"/>
    </source>
</evidence>
<sequence length="248" mass="26878">MPEIQEVLPKYKQIFGYLKDQIIRGDLPPGAEVPSERELAAAWSVARPTAAKALQALRQDGLVESRQGAGTFVREPHAAPRARERLARAAALGTAYSDSESVEFPFVGIVDGPDYVTEALGLLAGSPVIQRQRIITSEISGLVELSTSWFPATLADAAPRLLLAERVGGGTLGYLAKAAGIRATSARDRGCSRFATEHERAALDLPTPSPVLVYWLVAYDSADTAIQFDEAVYPPERWAFKQEYPVDV</sequence>
<reference evidence="7" key="1">
    <citation type="submission" date="2015-07" db="EMBL/GenBank/DDBJ databases">
        <title>Nocardia seriolae U-1 whole genome shotgun sequence.</title>
        <authorList>
            <person name="Imajoh M."/>
            <person name="Fukumoto Y."/>
            <person name="Sukeda M."/>
            <person name="Yamane J."/>
            <person name="Yamasaki K."/>
            <person name="Shimizu M."/>
            <person name="Ohnishi K."/>
            <person name="Oshima S."/>
        </authorList>
    </citation>
    <scope>NUCLEOTIDE SEQUENCE [LARGE SCALE GENOMIC DNA]</scope>
    <source>
        <strain evidence="7">U-1</strain>
    </source>
</reference>
<evidence type="ECO:0000256" key="2">
    <source>
        <dbReference type="ARBA" id="ARBA00023125"/>
    </source>
</evidence>
<keyword evidence="7" id="KW-1185">Reference proteome</keyword>
<dbReference type="PANTHER" id="PTHR44846:SF17">
    <property type="entry name" value="GNTR-FAMILY TRANSCRIPTIONAL REGULATOR"/>
    <property type="match status" value="1"/>
</dbReference>
<dbReference type="PROSITE" id="PS50949">
    <property type="entry name" value="HTH_GNTR"/>
    <property type="match status" value="1"/>
</dbReference>
<dbReference type="InterPro" id="IPR050679">
    <property type="entry name" value="Bact_HTH_transcr_reg"/>
</dbReference>
<dbReference type="GO" id="GO:0003677">
    <property type="term" value="F:DNA binding"/>
    <property type="evidence" value="ECO:0007669"/>
    <property type="project" value="UniProtKB-KW"/>
</dbReference>
<name>A0A0B8NI97_9NOCA</name>
<dbReference type="InterPro" id="IPR036390">
    <property type="entry name" value="WH_DNA-bd_sf"/>
</dbReference>
<dbReference type="SMART" id="SM00345">
    <property type="entry name" value="HTH_GNTR"/>
    <property type="match status" value="1"/>
</dbReference>
<dbReference type="EMBL" id="BBYQ01000115">
    <property type="protein sequence ID" value="GAP31468.1"/>
    <property type="molecule type" value="Genomic_DNA"/>
</dbReference>
<dbReference type="SUPFAM" id="SSF46785">
    <property type="entry name" value="Winged helix' DNA-binding domain"/>
    <property type="match status" value="1"/>
</dbReference>
<dbReference type="EMBL" id="CP017839">
    <property type="protein sequence ID" value="APA97336.1"/>
    <property type="molecule type" value="Genomic_DNA"/>
</dbReference>
<proteinExistence type="predicted"/>
<dbReference type="GO" id="GO:0045892">
    <property type="term" value="P:negative regulation of DNA-templated transcription"/>
    <property type="evidence" value="ECO:0007669"/>
    <property type="project" value="TreeGrafter"/>
</dbReference>
<dbReference type="Pfam" id="PF00392">
    <property type="entry name" value="GntR"/>
    <property type="match status" value="1"/>
</dbReference>
<dbReference type="Proteomes" id="UP000037179">
    <property type="component" value="Unassembled WGS sequence"/>
</dbReference>
<accession>A0A0B8NI97</accession>
<dbReference type="Gene3D" id="1.10.10.10">
    <property type="entry name" value="Winged helix-like DNA-binding domain superfamily/Winged helix DNA-binding domain"/>
    <property type="match status" value="1"/>
</dbReference>
<evidence type="ECO:0000313" key="5">
    <source>
        <dbReference type="EMBL" id="APA97336.1"/>
    </source>
</evidence>